<dbReference type="Pfam" id="PF08447">
    <property type="entry name" value="PAS_3"/>
    <property type="match status" value="1"/>
</dbReference>
<dbReference type="Gene3D" id="3.30.450.20">
    <property type="entry name" value="PAS domain"/>
    <property type="match status" value="1"/>
</dbReference>
<dbReference type="RefSeq" id="WP_015459556.1">
    <property type="nucleotide sequence ID" value="NZ_PHHF01000035.1"/>
</dbReference>
<evidence type="ECO:0000259" key="9">
    <source>
        <dbReference type="PROSITE" id="PS50112"/>
    </source>
</evidence>
<dbReference type="EMBL" id="PHHF01000035">
    <property type="protein sequence ID" value="PTD24223.1"/>
    <property type="molecule type" value="Genomic_DNA"/>
</dbReference>
<feature type="domain" description="PAS" evidence="9">
    <location>
        <begin position="13"/>
        <end position="82"/>
    </location>
</feature>
<evidence type="ECO:0000256" key="1">
    <source>
        <dbReference type="ARBA" id="ARBA00000085"/>
    </source>
</evidence>
<dbReference type="Pfam" id="PF07568">
    <property type="entry name" value="HisKA_2"/>
    <property type="match status" value="1"/>
</dbReference>
<sequence>MTDAEGADWWNESGDRLRAYIEHAPRKMWATDTVGRVRFFNREWRDYAGLAPMTDISNWKDIVHPDDQADLVRIRNEGFARGARYDMHVRLRRACDLMYRWHSVSVSPVPIDGRVVGWIGAAGDIHDERELQERQRLMAQEISHRVKNSLSLVAALLSMQARDAEDEASRKVLMDAYSRVQTIADVHAHLWRQSDSSITNIGAFLEELCLRLAETAPEHEISFAGGRIMVPTDRAIPLGLMLNELVTNALKYAYPDGKGGPIAVVLHDRTEGGPESGRVVLEVADRGVGLPEGFDIHARGQSLGMRLIANIARQLDATVTVASADPGARFSISIPRRPA</sequence>
<dbReference type="InterPro" id="IPR011495">
    <property type="entry name" value="Sig_transdc_His_kin_sub2_dim/P"/>
</dbReference>
<keyword evidence="3" id="KW-0597">Phosphoprotein</keyword>
<comment type="catalytic activity">
    <reaction evidence="1">
        <text>ATP + protein L-histidine = ADP + protein N-phospho-L-histidine.</text>
        <dbReference type="EC" id="2.7.13.3"/>
    </reaction>
</comment>
<dbReference type="EC" id="2.7.13.3" evidence="2"/>
<name>A0A2T4I4A3_9SPHN</name>
<evidence type="ECO:0000313" key="11">
    <source>
        <dbReference type="Proteomes" id="UP000241206"/>
    </source>
</evidence>
<dbReference type="Proteomes" id="UP000241206">
    <property type="component" value="Unassembled WGS sequence"/>
</dbReference>
<evidence type="ECO:0000256" key="2">
    <source>
        <dbReference type="ARBA" id="ARBA00012438"/>
    </source>
</evidence>
<dbReference type="SUPFAM" id="SSF55785">
    <property type="entry name" value="PYP-like sensor domain (PAS domain)"/>
    <property type="match status" value="1"/>
</dbReference>
<comment type="caution">
    <text evidence="10">The sequence shown here is derived from an EMBL/GenBank/DDBJ whole genome shotgun (WGS) entry which is preliminary data.</text>
</comment>
<dbReference type="Pfam" id="PF02518">
    <property type="entry name" value="HATPase_c"/>
    <property type="match status" value="1"/>
</dbReference>
<dbReference type="InterPro" id="IPR003594">
    <property type="entry name" value="HATPase_dom"/>
</dbReference>
<dbReference type="PROSITE" id="PS50109">
    <property type="entry name" value="HIS_KIN"/>
    <property type="match status" value="1"/>
</dbReference>
<dbReference type="PROSITE" id="PS50112">
    <property type="entry name" value="PAS"/>
    <property type="match status" value="1"/>
</dbReference>
<organism evidence="10 11">
    <name type="scientific">Edaphosphingomonas fennica</name>
    <dbReference type="NCBI Taxonomy" id="114404"/>
    <lineage>
        <taxon>Bacteria</taxon>
        <taxon>Pseudomonadati</taxon>
        <taxon>Pseudomonadota</taxon>
        <taxon>Alphaproteobacteria</taxon>
        <taxon>Sphingomonadales</taxon>
        <taxon>Rhizorhabdaceae</taxon>
        <taxon>Edaphosphingomonas</taxon>
    </lineage>
</organism>
<dbReference type="CDD" id="cd00130">
    <property type="entry name" value="PAS"/>
    <property type="match status" value="1"/>
</dbReference>
<dbReference type="SUPFAM" id="SSF55874">
    <property type="entry name" value="ATPase domain of HSP90 chaperone/DNA topoisomerase II/histidine kinase"/>
    <property type="match status" value="1"/>
</dbReference>
<evidence type="ECO:0000256" key="7">
    <source>
        <dbReference type="ARBA" id="ARBA00022840"/>
    </source>
</evidence>
<evidence type="ECO:0000313" key="10">
    <source>
        <dbReference type="EMBL" id="PTD24223.1"/>
    </source>
</evidence>
<feature type="domain" description="Histidine kinase" evidence="8">
    <location>
        <begin position="141"/>
        <end position="338"/>
    </location>
</feature>
<dbReference type="InterPro" id="IPR036890">
    <property type="entry name" value="HATPase_C_sf"/>
</dbReference>
<keyword evidence="4" id="KW-0808">Transferase</keyword>
<evidence type="ECO:0000256" key="6">
    <source>
        <dbReference type="ARBA" id="ARBA00022777"/>
    </source>
</evidence>
<reference evidence="10 11" key="1">
    <citation type="submission" date="2017-11" db="EMBL/GenBank/DDBJ databases">
        <title>Sphingomonas oleivorans sp. nov., isolated from oil-contaminated soil.</title>
        <authorList>
            <person name="Wang L."/>
            <person name="Chen L."/>
        </authorList>
    </citation>
    <scope>NUCLEOTIDE SEQUENCE [LARGE SCALE GENOMIC DNA]</scope>
    <source>
        <strain evidence="10 11">K101</strain>
    </source>
</reference>
<dbReference type="GO" id="GO:0005524">
    <property type="term" value="F:ATP binding"/>
    <property type="evidence" value="ECO:0007669"/>
    <property type="project" value="UniProtKB-KW"/>
</dbReference>
<dbReference type="InterPro" id="IPR005467">
    <property type="entry name" value="His_kinase_dom"/>
</dbReference>
<dbReference type="InterPro" id="IPR013655">
    <property type="entry name" value="PAS_fold_3"/>
</dbReference>
<evidence type="ECO:0000256" key="5">
    <source>
        <dbReference type="ARBA" id="ARBA00022741"/>
    </source>
</evidence>
<keyword evidence="7" id="KW-0067">ATP-binding</keyword>
<dbReference type="GO" id="GO:0004673">
    <property type="term" value="F:protein histidine kinase activity"/>
    <property type="evidence" value="ECO:0007669"/>
    <property type="project" value="UniProtKB-EC"/>
</dbReference>
<dbReference type="InterPro" id="IPR035965">
    <property type="entry name" value="PAS-like_dom_sf"/>
</dbReference>
<gene>
    <name evidence="10" type="ORF">CV103_08325</name>
</gene>
<keyword evidence="11" id="KW-1185">Reference proteome</keyword>
<evidence type="ECO:0000256" key="4">
    <source>
        <dbReference type="ARBA" id="ARBA00022679"/>
    </source>
</evidence>
<dbReference type="SMART" id="SM00387">
    <property type="entry name" value="HATPase_c"/>
    <property type="match status" value="1"/>
</dbReference>
<dbReference type="InterPro" id="IPR004358">
    <property type="entry name" value="Sig_transdc_His_kin-like_C"/>
</dbReference>
<dbReference type="InterPro" id="IPR000014">
    <property type="entry name" value="PAS"/>
</dbReference>
<dbReference type="NCBIfam" id="TIGR00229">
    <property type="entry name" value="sensory_box"/>
    <property type="match status" value="1"/>
</dbReference>
<protein>
    <recommendedName>
        <fullName evidence="2">histidine kinase</fullName>
        <ecNumber evidence="2">2.7.13.3</ecNumber>
    </recommendedName>
</protein>
<dbReference type="PRINTS" id="PR00344">
    <property type="entry name" value="BCTRLSENSOR"/>
</dbReference>
<dbReference type="AlphaFoldDB" id="A0A2T4I4A3"/>
<dbReference type="PANTHER" id="PTHR41523:SF8">
    <property type="entry name" value="ETHYLENE RESPONSE SENSOR PROTEIN"/>
    <property type="match status" value="1"/>
</dbReference>
<keyword evidence="5" id="KW-0547">Nucleotide-binding</keyword>
<accession>A0A2T4I4A3</accession>
<keyword evidence="6" id="KW-0418">Kinase</keyword>
<evidence type="ECO:0000256" key="3">
    <source>
        <dbReference type="ARBA" id="ARBA00022553"/>
    </source>
</evidence>
<evidence type="ECO:0000259" key="8">
    <source>
        <dbReference type="PROSITE" id="PS50109"/>
    </source>
</evidence>
<proteinExistence type="predicted"/>
<dbReference type="PANTHER" id="PTHR41523">
    <property type="entry name" value="TWO-COMPONENT SYSTEM SENSOR PROTEIN"/>
    <property type="match status" value="1"/>
</dbReference>
<dbReference type="Gene3D" id="3.30.565.10">
    <property type="entry name" value="Histidine kinase-like ATPase, C-terminal domain"/>
    <property type="match status" value="1"/>
</dbReference>